<evidence type="ECO:0000313" key="8">
    <source>
        <dbReference type="Proteomes" id="UP001428341"/>
    </source>
</evidence>
<dbReference type="EMBL" id="JBCGBO010000007">
    <property type="protein sequence ID" value="KAK9188776.1"/>
    <property type="molecule type" value="Genomic_DNA"/>
</dbReference>
<feature type="compositionally biased region" description="Pro residues" evidence="5">
    <location>
        <begin position="226"/>
        <end position="240"/>
    </location>
</feature>
<dbReference type="GO" id="GO:0016788">
    <property type="term" value="F:hydrolase activity, acting on ester bonds"/>
    <property type="evidence" value="ECO:0007669"/>
    <property type="project" value="InterPro"/>
</dbReference>
<dbReference type="CDD" id="cd01837">
    <property type="entry name" value="SGNH_plant_lipase_like"/>
    <property type="match status" value="1"/>
</dbReference>
<accession>A0AAP0LXP0</accession>
<keyword evidence="8" id="KW-1185">Reference proteome</keyword>
<keyword evidence="2 6" id="KW-0732">Signal</keyword>
<feature type="compositionally biased region" description="Low complexity" evidence="5">
    <location>
        <begin position="130"/>
        <end position="145"/>
    </location>
</feature>
<organism evidence="7 8">
    <name type="scientific">Citrus x changshan-huyou</name>
    <dbReference type="NCBI Taxonomy" id="2935761"/>
    <lineage>
        <taxon>Eukaryota</taxon>
        <taxon>Viridiplantae</taxon>
        <taxon>Streptophyta</taxon>
        <taxon>Embryophyta</taxon>
        <taxon>Tracheophyta</taxon>
        <taxon>Spermatophyta</taxon>
        <taxon>Magnoliopsida</taxon>
        <taxon>eudicotyledons</taxon>
        <taxon>Gunneridae</taxon>
        <taxon>Pentapetalae</taxon>
        <taxon>rosids</taxon>
        <taxon>malvids</taxon>
        <taxon>Sapindales</taxon>
        <taxon>Rutaceae</taxon>
        <taxon>Aurantioideae</taxon>
        <taxon>Citrus</taxon>
    </lineage>
</organism>
<evidence type="ECO:0000256" key="4">
    <source>
        <dbReference type="ARBA" id="ARBA00023180"/>
    </source>
</evidence>
<feature type="compositionally biased region" description="Pro residues" evidence="5">
    <location>
        <begin position="146"/>
        <end position="160"/>
    </location>
</feature>
<evidence type="ECO:0000256" key="6">
    <source>
        <dbReference type="SAM" id="SignalP"/>
    </source>
</evidence>
<feature type="region of interest" description="Disordered" evidence="5">
    <location>
        <begin position="22"/>
        <end position="330"/>
    </location>
</feature>
<dbReference type="PANTHER" id="PTHR22835">
    <property type="entry name" value="ZINC FINGER FYVE DOMAIN CONTAINING PROTEIN"/>
    <property type="match status" value="1"/>
</dbReference>
<dbReference type="Gene3D" id="3.40.50.1110">
    <property type="entry name" value="SGNH hydrolase"/>
    <property type="match status" value="1"/>
</dbReference>
<feature type="signal peptide" evidence="6">
    <location>
        <begin position="1"/>
        <end position="24"/>
    </location>
</feature>
<feature type="compositionally biased region" description="Low complexity" evidence="5">
    <location>
        <begin position="211"/>
        <end position="225"/>
    </location>
</feature>
<keyword evidence="3" id="KW-0378">Hydrolase</keyword>
<feature type="compositionally biased region" description="Pro residues" evidence="5">
    <location>
        <begin position="265"/>
        <end position="279"/>
    </location>
</feature>
<feature type="compositionally biased region" description="Pro residues" evidence="5">
    <location>
        <begin position="309"/>
        <end position="324"/>
    </location>
</feature>
<dbReference type="Proteomes" id="UP001428341">
    <property type="component" value="Unassembled WGS sequence"/>
</dbReference>
<dbReference type="InterPro" id="IPR035669">
    <property type="entry name" value="SGNH_plant_lipase-like"/>
</dbReference>
<dbReference type="Pfam" id="PF00657">
    <property type="entry name" value="Lipase_GDSL"/>
    <property type="match status" value="1"/>
</dbReference>
<feature type="compositionally biased region" description="Low complexity" evidence="5">
    <location>
        <begin position="241"/>
        <end position="264"/>
    </location>
</feature>
<sequence>MSSKHLFIHITLLIVFLTFPLSSAQDGSQPDPAPPTDDNNKRQCTCPCPCPPSDHDNSPPSDINKPPQPPTDINKPPQPPSDTSKPPLPPNDGNKPPQPPSDTNKPPQPPNDSNKPPQPPSDTNKPSHPPSDNNKPSQPPNDNNKPPQPPSDSNMPPQPPSDINKPQQPPIDSNKLPQPPSDNNEPSQPPSDSNEPPQPPSDNNEPPQPPSDSNKPSQPPSDSNNPPQPPSDSNNPPQPPSDNQLPQPPSDNNEPSQPPSDSNEPPQPPSDNTEPPQPPSDNNEFPPRPSDGNEPPPFPLTPENNKQSPPLPPNESNDNPPPSKPRNNDYEGCFSKVFAFGDSYTDTGNAYMMGGLQSFVGSLISSLPGHRNLYGHRQCDGRLVVDFLCETLAIPYLPPYKQASSNFSSGANFAVAGSTAFSHDLFAKSIGNRLMWKGIPLDFQVQIEWFRRFMREVACKGMSDSECKAEIENGLFWVGEIGGSDYARTFGSSISHELLTKLTLGQISKIVKSLLDNGAKYIVVQGLPPLGCCPLEMFLSKAFDRDQMGCASTCNALVQSHNDNLQKMILEWQKQYPNCVIAYADFWRAFETILTHYKDYEFDEPFKACCGAGGPLNFNMHSLCGSIGTSTCTDPSRLMHWDGIHLTEAMYKHIADLFLNQGYCKPSFQELVKKKRGM</sequence>
<comment type="caution">
    <text evidence="7">The sequence shown here is derived from an EMBL/GenBank/DDBJ whole genome shotgun (WGS) entry which is preliminary data.</text>
</comment>
<evidence type="ECO:0000256" key="2">
    <source>
        <dbReference type="ARBA" id="ARBA00022729"/>
    </source>
</evidence>
<dbReference type="InterPro" id="IPR036514">
    <property type="entry name" value="SGNH_hydro_sf"/>
</dbReference>
<evidence type="ECO:0000256" key="5">
    <source>
        <dbReference type="SAM" id="MobiDB-lite"/>
    </source>
</evidence>
<comment type="similarity">
    <text evidence="1">Belongs to the 'GDSL' lipolytic enzyme family.</text>
</comment>
<protein>
    <submittedName>
        <fullName evidence="7">Uncharacterized protein</fullName>
    </submittedName>
</protein>
<proteinExistence type="inferred from homology"/>
<dbReference type="AlphaFoldDB" id="A0AAP0LXP0"/>
<evidence type="ECO:0000256" key="1">
    <source>
        <dbReference type="ARBA" id="ARBA00008668"/>
    </source>
</evidence>
<gene>
    <name evidence="7" type="ORF">WN944_020181</name>
</gene>
<keyword evidence="4" id="KW-0325">Glycoprotein</keyword>
<feature type="compositionally biased region" description="Pro residues" evidence="5">
    <location>
        <begin position="286"/>
        <end position="300"/>
    </location>
</feature>
<dbReference type="InterPro" id="IPR001087">
    <property type="entry name" value="GDSL"/>
</dbReference>
<feature type="compositionally biased region" description="Pro residues" evidence="5">
    <location>
        <begin position="196"/>
        <end position="210"/>
    </location>
</feature>
<evidence type="ECO:0000256" key="3">
    <source>
        <dbReference type="ARBA" id="ARBA00022801"/>
    </source>
</evidence>
<feature type="chain" id="PRO_5042892692" evidence="6">
    <location>
        <begin position="25"/>
        <end position="678"/>
    </location>
</feature>
<feature type="compositionally biased region" description="Pro residues" evidence="5">
    <location>
        <begin position="66"/>
        <end position="120"/>
    </location>
</feature>
<dbReference type="PANTHER" id="PTHR22835:SF532">
    <property type="entry name" value="SERINE-RICH ADHESIN FOR PLATELETS-LIKE ISOFORM X1"/>
    <property type="match status" value="1"/>
</dbReference>
<reference evidence="7 8" key="1">
    <citation type="submission" date="2024-05" db="EMBL/GenBank/DDBJ databases">
        <title>Haplotype-resolved chromosome-level genome assembly of Huyou (Citrus changshanensis).</title>
        <authorList>
            <person name="Miao C."/>
            <person name="Chen W."/>
            <person name="Wu Y."/>
            <person name="Wang L."/>
            <person name="Zhao S."/>
            <person name="Grierson D."/>
            <person name="Xu C."/>
            <person name="Chen K."/>
        </authorList>
    </citation>
    <scope>NUCLEOTIDE SEQUENCE [LARGE SCALE GENOMIC DNA]</scope>
    <source>
        <strain evidence="7">01-14</strain>
        <tissue evidence="7">Leaf</tissue>
    </source>
</reference>
<dbReference type="SUPFAM" id="SSF52266">
    <property type="entry name" value="SGNH hydrolase"/>
    <property type="match status" value="1"/>
</dbReference>
<feature type="compositionally biased region" description="Low complexity" evidence="5">
    <location>
        <begin position="181"/>
        <end position="195"/>
    </location>
</feature>
<name>A0AAP0LXP0_9ROSI</name>
<evidence type="ECO:0000313" key="7">
    <source>
        <dbReference type="EMBL" id="KAK9188776.1"/>
    </source>
</evidence>